<dbReference type="EMBL" id="ML738305">
    <property type="protein sequence ID" value="KAE8316647.1"/>
    <property type="molecule type" value="Genomic_DNA"/>
</dbReference>
<accession>A0A5N6W720</accession>
<gene>
    <name evidence="1" type="ORF">BDV41DRAFT_93425</name>
</gene>
<dbReference type="SUPFAM" id="SSF56112">
    <property type="entry name" value="Protein kinase-like (PK-like)"/>
    <property type="match status" value="1"/>
</dbReference>
<evidence type="ECO:0000313" key="1">
    <source>
        <dbReference type="EMBL" id="KAE8316647.1"/>
    </source>
</evidence>
<proteinExistence type="predicted"/>
<reference evidence="2" key="1">
    <citation type="submission" date="2019-04" db="EMBL/GenBank/DDBJ databases">
        <title>Friends and foes A comparative genomics studyof 23 Aspergillus species from section Flavi.</title>
        <authorList>
            <consortium name="DOE Joint Genome Institute"/>
            <person name="Kjaerbolling I."/>
            <person name="Vesth T."/>
            <person name="Frisvad J.C."/>
            <person name="Nybo J.L."/>
            <person name="Theobald S."/>
            <person name="Kildgaard S."/>
            <person name="Isbrandt T."/>
            <person name="Kuo A."/>
            <person name="Sato A."/>
            <person name="Lyhne E.K."/>
            <person name="Kogle M.E."/>
            <person name="Wiebenga A."/>
            <person name="Kun R.S."/>
            <person name="Lubbers R.J."/>
            <person name="Makela M.R."/>
            <person name="Barry K."/>
            <person name="Chovatia M."/>
            <person name="Clum A."/>
            <person name="Daum C."/>
            <person name="Haridas S."/>
            <person name="He G."/>
            <person name="LaButti K."/>
            <person name="Lipzen A."/>
            <person name="Mondo S."/>
            <person name="Riley R."/>
            <person name="Salamov A."/>
            <person name="Simmons B.A."/>
            <person name="Magnuson J.K."/>
            <person name="Henrissat B."/>
            <person name="Mortensen U.H."/>
            <person name="Larsen T.O."/>
            <person name="Devries R.P."/>
            <person name="Grigoriev I.V."/>
            <person name="Machida M."/>
            <person name="Baker S.E."/>
            <person name="Andersen M.R."/>
        </authorList>
    </citation>
    <scope>NUCLEOTIDE SEQUENCE [LARGE SCALE GENOMIC DNA]</scope>
    <source>
        <strain evidence="2">CBS 130015</strain>
    </source>
</reference>
<dbReference type="AlphaFoldDB" id="A0A5N6W720"/>
<evidence type="ECO:0008006" key="3">
    <source>
        <dbReference type="Google" id="ProtNLM"/>
    </source>
</evidence>
<dbReference type="InterPro" id="IPR011009">
    <property type="entry name" value="Kinase-like_dom_sf"/>
</dbReference>
<sequence>MLNGTDPKAIDLPTLVQIREATDFLSVADSFYKVVRVKNRLAVKFGNGISPAGAEIMKLLAANSKVPVPKVYATFKEPEIKITFIIMEYIPGDNLQTLLRPSRPARKPTFVN</sequence>
<organism evidence="1 2">
    <name type="scientific">Aspergillus transmontanensis</name>
    <dbReference type="NCBI Taxonomy" id="1034304"/>
    <lineage>
        <taxon>Eukaryota</taxon>
        <taxon>Fungi</taxon>
        <taxon>Dikarya</taxon>
        <taxon>Ascomycota</taxon>
        <taxon>Pezizomycotina</taxon>
        <taxon>Eurotiomycetes</taxon>
        <taxon>Eurotiomycetidae</taxon>
        <taxon>Eurotiales</taxon>
        <taxon>Aspergillaceae</taxon>
        <taxon>Aspergillus</taxon>
        <taxon>Aspergillus subgen. Circumdati</taxon>
    </lineage>
</organism>
<keyword evidence="2" id="KW-1185">Reference proteome</keyword>
<dbReference type="Proteomes" id="UP000325433">
    <property type="component" value="Unassembled WGS sequence"/>
</dbReference>
<evidence type="ECO:0000313" key="2">
    <source>
        <dbReference type="Proteomes" id="UP000325433"/>
    </source>
</evidence>
<name>A0A5N6W720_9EURO</name>
<protein>
    <recommendedName>
        <fullName evidence="3">Aminoglycoside phosphotransferase domain-containing protein</fullName>
    </recommendedName>
</protein>